<evidence type="ECO:0000313" key="2">
    <source>
        <dbReference type="Proteomes" id="UP000215914"/>
    </source>
</evidence>
<reference evidence="2" key="1">
    <citation type="journal article" date="2017" name="Nature">
        <title>The sunflower genome provides insights into oil metabolism, flowering and Asterid evolution.</title>
        <authorList>
            <person name="Badouin H."/>
            <person name="Gouzy J."/>
            <person name="Grassa C.J."/>
            <person name="Murat F."/>
            <person name="Staton S.E."/>
            <person name="Cottret L."/>
            <person name="Lelandais-Briere C."/>
            <person name="Owens G.L."/>
            <person name="Carrere S."/>
            <person name="Mayjonade B."/>
            <person name="Legrand L."/>
            <person name="Gill N."/>
            <person name="Kane N.C."/>
            <person name="Bowers J.E."/>
            <person name="Hubner S."/>
            <person name="Bellec A."/>
            <person name="Berard A."/>
            <person name="Berges H."/>
            <person name="Blanchet N."/>
            <person name="Boniface M.C."/>
            <person name="Brunel D."/>
            <person name="Catrice O."/>
            <person name="Chaidir N."/>
            <person name="Claudel C."/>
            <person name="Donnadieu C."/>
            <person name="Faraut T."/>
            <person name="Fievet G."/>
            <person name="Helmstetter N."/>
            <person name="King M."/>
            <person name="Knapp S.J."/>
            <person name="Lai Z."/>
            <person name="Le Paslier M.C."/>
            <person name="Lippi Y."/>
            <person name="Lorenzon L."/>
            <person name="Mandel J.R."/>
            <person name="Marage G."/>
            <person name="Marchand G."/>
            <person name="Marquand E."/>
            <person name="Bret-Mestries E."/>
            <person name="Morien E."/>
            <person name="Nambeesan S."/>
            <person name="Nguyen T."/>
            <person name="Pegot-Espagnet P."/>
            <person name="Pouilly N."/>
            <person name="Raftis F."/>
            <person name="Sallet E."/>
            <person name="Schiex T."/>
            <person name="Thomas J."/>
            <person name="Vandecasteele C."/>
            <person name="Vares D."/>
            <person name="Vear F."/>
            <person name="Vautrin S."/>
            <person name="Crespi M."/>
            <person name="Mangin B."/>
            <person name="Burke J.M."/>
            <person name="Salse J."/>
            <person name="Munos S."/>
            <person name="Vincourt P."/>
            <person name="Rieseberg L.H."/>
            <person name="Langlade N.B."/>
        </authorList>
    </citation>
    <scope>NUCLEOTIDE SEQUENCE [LARGE SCALE GENOMIC DNA]</scope>
    <source>
        <strain evidence="2">cv. SF193</strain>
    </source>
</reference>
<dbReference type="InParanoid" id="A0A251T3S6"/>
<dbReference type="EMBL" id="CM007901">
    <property type="protein sequence ID" value="OTG05136.1"/>
    <property type="molecule type" value="Genomic_DNA"/>
</dbReference>
<accession>A0A251T3S6</accession>
<organism evidence="1 2">
    <name type="scientific">Helianthus annuus</name>
    <name type="common">Common sunflower</name>
    <dbReference type="NCBI Taxonomy" id="4232"/>
    <lineage>
        <taxon>Eukaryota</taxon>
        <taxon>Viridiplantae</taxon>
        <taxon>Streptophyta</taxon>
        <taxon>Embryophyta</taxon>
        <taxon>Tracheophyta</taxon>
        <taxon>Spermatophyta</taxon>
        <taxon>Magnoliopsida</taxon>
        <taxon>eudicotyledons</taxon>
        <taxon>Gunneridae</taxon>
        <taxon>Pentapetalae</taxon>
        <taxon>asterids</taxon>
        <taxon>campanulids</taxon>
        <taxon>Asterales</taxon>
        <taxon>Asteraceae</taxon>
        <taxon>Asteroideae</taxon>
        <taxon>Heliantheae alliance</taxon>
        <taxon>Heliantheae</taxon>
        <taxon>Helianthus</taxon>
    </lineage>
</organism>
<evidence type="ECO:0000313" key="1">
    <source>
        <dbReference type="EMBL" id="OTG05136.1"/>
    </source>
</evidence>
<gene>
    <name evidence="1" type="ORF">HannXRQ_Chr12g0370221</name>
</gene>
<dbReference type="AlphaFoldDB" id="A0A251T3S6"/>
<sequence>MKTLPDVSAIAVSRLATHTTVPYDIFLYHIPRYRFLDFPGLKKPNSNISPLETRVALPSLIS</sequence>
<dbReference type="Proteomes" id="UP000215914">
    <property type="component" value="Chromosome 12"/>
</dbReference>
<proteinExistence type="predicted"/>
<name>A0A251T3S6_HELAN</name>
<protein>
    <submittedName>
        <fullName evidence="1">Uncharacterized protein</fullName>
    </submittedName>
</protein>
<keyword evidence="2" id="KW-1185">Reference proteome</keyword>